<comment type="caution">
    <text evidence="1">The sequence shown here is derived from an EMBL/GenBank/DDBJ whole genome shotgun (WGS) entry which is preliminary data.</text>
</comment>
<sequence>MDRTQEGPRMMRLSVVVYMTEAEEAEFRAAHRLGEGEPTRRRLGDVVHTELTGLGAAGWWHRVGVS</sequence>
<gene>
    <name evidence="1" type="ORF">Q8A49_29645</name>
</gene>
<evidence type="ECO:0000313" key="1">
    <source>
        <dbReference type="EMBL" id="MEE2054669.1"/>
    </source>
</evidence>
<dbReference type="RefSeq" id="WP_330161498.1">
    <property type="nucleotide sequence ID" value="NZ_BAAAJA010000089.1"/>
</dbReference>
<organism evidence="1 2">
    <name type="scientific">Nocardiopsis tropica</name>
    <dbReference type="NCBI Taxonomy" id="109330"/>
    <lineage>
        <taxon>Bacteria</taxon>
        <taxon>Bacillati</taxon>
        <taxon>Actinomycetota</taxon>
        <taxon>Actinomycetes</taxon>
        <taxon>Streptosporangiales</taxon>
        <taxon>Nocardiopsidaceae</taxon>
        <taxon>Nocardiopsis</taxon>
    </lineage>
</organism>
<name>A0ABU7KZG6_9ACTN</name>
<dbReference type="EMBL" id="JAUUCC010000123">
    <property type="protein sequence ID" value="MEE2054669.1"/>
    <property type="molecule type" value="Genomic_DNA"/>
</dbReference>
<proteinExistence type="predicted"/>
<reference evidence="1 2" key="1">
    <citation type="submission" date="2023-07" db="EMBL/GenBank/DDBJ databases">
        <authorList>
            <person name="Girao M."/>
            <person name="Carvalho M.F."/>
        </authorList>
    </citation>
    <scope>NUCLEOTIDE SEQUENCE [LARGE SCALE GENOMIC DNA]</scope>
    <source>
        <strain evidence="1 2">66/93</strain>
    </source>
</reference>
<protein>
    <submittedName>
        <fullName evidence="1">Uncharacterized protein</fullName>
    </submittedName>
</protein>
<accession>A0ABU7KZG6</accession>
<evidence type="ECO:0000313" key="2">
    <source>
        <dbReference type="Proteomes" id="UP001348641"/>
    </source>
</evidence>
<dbReference type="Proteomes" id="UP001348641">
    <property type="component" value="Unassembled WGS sequence"/>
</dbReference>